<keyword evidence="1" id="KW-0812">Transmembrane</keyword>
<gene>
    <name evidence="2" type="ORF">EHQ58_06430</name>
</gene>
<evidence type="ECO:0000313" key="2">
    <source>
        <dbReference type="EMBL" id="TGL60134.1"/>
    </source>
</evidence>
<dbReference type="RefSeq" id="WP_135623061.1">
    <property type="nucleotide sequence ID" value="NZ_RQGD01000022.1"/>
</dbReference>
<protein>
    <submittedName>
        <fullName evidence="2">Uncharacterized protein</fullName>
    </submittedName>
</protein>
<keyword evidence="1" id="KW-0472">Membrane</keyword>
<dbReference type="EMBL" id="RQGD01000022">
    <property type="protein sequence ID" value="TGL60134.1"/>
    <property type="molecule type" value="Genomic_DNA"/>
</dbReference>
<keyword evidence="1" id="KW-1133">Transmembrane helix</keyword>
<dbReference type="OrthoDB" id="9921179at2"/>
<proteinExistence type="predicted"/>
<comment type="caution">
    <text evidence="2">The sequence shown here is derived from an EMBL/GenBank/DDBJ whole genome shotgun (WGS) entry which is preliminary data.</text>
</comment>
<name>A0A4R9K4N8_9LEPT</name>
<evidence type="ECO:0000256" key="1">
    <source>
        <dbReference type="SAM" id="Phobius"/>
    </source>
</evidence>
<feature type="transmembrane region" description="Helical" evidence="1">
    <location>
        <begin position="89"/>
        <end position="111"/>
    </location>
</feature>
<keyword evidence="3" id="KW-1185">Reference proteome</keyword>
<evidence type="ECO:0000313" key="3">
    <source>
        <dbReference type="Proteomes" id="UP000297693"/>
    </source>
</evidence>
<sequence>MSKDKLSIFISMKFIGIVFCIFMGITAISLGFGALYPPINLIAKPLVCPEGRLEYEQNVSNPLPGRTYVQVKWYCSAGTTEMKTRISNVLVHLIAGTMQGLLLYLFFKLILRIRRNGKIDAK</sequence>
<reference evidence="2" key="1">
    <citation type="journal article" date="2019" name="PLoS Negl. Trop. Dis.">
        <title>Revisiting the worldwide diversity of Leptospira species in the environment.</title>
        <authorList>
            <person name="Vincent A.T."/>
            <person name="Schiettekatte O."/>
            <person name="Bourhy P."/>
            <person name="Veyrier F.J."/>
            <person name="Picardeau M."/>
        </authorList>
    </citation>
    <scope>NUCLEOTIDE SEQUENCE [LARGE SCALE GENOMIC DNA]</scope>
    <source>
        <strain evidence="2">201702476</strain>
    </source>
</reference>
<accession>A0A4R9K4N8</accession>
<organism evidence="2 3">
    <name type="scientific">Leptospira ognonensis</name>
    <dbReference type="NCBI Taxonomy" id="2484945"/>
    <lineage>
        <taxon>Bacteria</taxon>
        <taxon>Pseudomonadati</taxon>
        <taxon>Spirochaetota</taxon>
        <taxon>Spirochaetia</taxon>
        <taxon>Leptospirales</taxon>
        <taxon>Leptospiraceae</taxon>
        <taxon>Leptospira</taxon>
    </lineage>
</organism>
<dbReference type="Proteomes" id="UP000297693">
    <property type="component" value="Unassembled WGS sequence"/>
</dbReference>
<feature type="transmembrane region" description="Helical" evidence="1">
    <location>
        <begin position="12"/>
        <end position="36"/>
    </location>
</feature>
<dbReference type="AlphaFoldDB" id="A0A4R9K4N8"/>